<dbReference type="AlphaFoldDB" id="A0A182WPI6"/>
<evidence type="ECO:0000256" key="1">
    <source>
        <dbReference type="SAM" id="MobiDB-lite"/>
    </source>
</evidence>
<feature type="compositionally biased region" description="Polar residues" evidence="1">
    <location>
        <begin position="40"/>
        <end position="71"/>
    </location>
</feature>
<name>A0A182WPI6_9DIPT</name>
<evidence type="ECO:0000313" key="3">
    <source>
        <dbReference type="Proteomes" id="UP000075920"/>
    </source>
</evidence>
<dbReference type="VEuPathDB" id="VectorBase:AMIN014584"/>
<feature type="region of interest" description="Disordered" evidence="1">
    <location>
        <begin position="120"/>
        <end position="140"/>
    </location>
</feature>
<sequence length="140" mass="15965">MGLGKSKQQQPTTPPKYNKRGPQSSTQNQRMKSDHRQPVGSAQQKPQWKPPSNAQLQKHSQAAAPRQQQQMFVERNRTKRTECNVCGHAGHTGERCNHRHQTCMICLQPGHLRSVCKQKTHHPDSVYKPKSGGKNQHKNY</sequence>
<keyword evidence="3" id="KW-1185">Reference proteome</keyword>
<protein>
    <recommendedName>
        <fullName evidence="4">CCHC-type domain-containing protein</fullName>
    </recommendedName>
</protein>
<dbReference type="InterPro" id="IPR036875">
    <property type="entry name" value="Znf_CCHC_sf"/>
</dbReference>
<evidence type="ECO:0000313" key="2">
    <source>
        <dbReference type="EnsemblMetazoa" id="AMIN014584-PA"/>
    </source>
</evidence>
<dbReference type="SUPFAM" id="SSF57756">
    <property type="entry name" value="Retrovirus zinc finger-like domains"/>
    <property type="match status" value="1"/>
</dbReference>
<reference evidence="2" key="2">
    <citation type="submission" date="2020-05" db="UniProtKB">
        <authorList>
            <consortium name="EnsemblMetazoa"/>
        </authorList>
    </citation>
    <scope>IDENTIFICATION</scope>
    <source>
        <strain evidence="2">MINIMUS1</strain>
    </source>
</reference>
<dbReference type="EnsemblMetazoa" id="AMIN014584-RA">
    <property type="protein sequence ID" value="AMIN014584-PA"/>
    <property type="gene ID" value="AMIN014584"/>
</dbReference>
<reference evidence="3" key="1">
    <citation type="submission" date="2013-03" db="EMBL/GenBank/DDBJ databases">
        <title>The Genome Sequence of Anopheles minimus MINIMUS1.</title>
        <authorList>
            <consortium name="The Broad Institute Genomics Platform"/>
            <person name="Neafsey D.E."/>
            <person name="Walton C."/>
            <person name="Walker B."/>
            <person name="Young S.K."/>
            <person name="Zeng Q."/>
            <person name="Gargeya S."/>
            <person name="Fitzgerald M."/>
            <person name="Haas B."/>
            <person name="Abouelleil A."/>
            <person name="Allen A.W."/>
            <person name="Alvarado L."/>
            <person name="Arachchi H.M."/>
            <person name="Berlin A.M."/>
            <person name="Chapman S.B."/>
            <person name="Gainer-Dewar J."/>
            <person name="Goldberg J."/>
            <person name="Griggs A."/>
            <person name="Gujja S."/>
            <person name="Hansen M."/>
            <person name="Howarth C."/>
            <person name="Imamovic A."/>
            <person name="Ireland A."/>
            <person name="Larimer J."/>
            <person name="McCowan C."/>
            <person name="Murphy C."/>
            <person name="Pearson M."/>
            <person name="Poon T.W."/>
            <person name="Priest M."/>
            <person name="Roberts A."/>
            <person name="Saif S."/>
            <person name="Shea T."/>
            <person name="Sisk P."/>
            <person name="Sykes S."/>
            <person name="Wortman J."/>
            <person name="Nusbaum C."/>
            <person name="Birren B."/>
        </authorList>
    </citation>
    <scope>NUCLEOTIDE SEQUENCE [LARGE SCALE GENOMIC DNA]</scope>
    <source>
        <strain evidence="3">MINIMUS1</strain>
    </source>
</reference>
<dbReference type="Gene3D" id="4.10.60.10">
    <property type="entry name" value="Zinc finger, CCHC-type"/>
    <property type="match status" value="1"/>
</dbReference>
<dbReference type="GO" id="GO:0008270">
    <property type="term" value="F:zinc ion binding"/>
    <property type="evidence" value="ECO:0007669"/>
    <property type="project" value="InterPro"/>
</dbReference>
<feature type="compositionally biased region" description="Polar residues" evidence="1">
    <location>
        <begin position="21"/>
        <end position="30"/>
    </location>
</feature>
<organism evidence="2 3">
    <name type="scientific">Anopheles minimus</name>
    <dbReference type="NCBI Taxonomy" id="112268"/>
    <lineage>
        <taxon>Eukaryota</taxon>
        <taxon>Metazoa</taxon>
        <taxon>Ecdysozoa</taxon>
        <taxon>Arthropoda</taxon>
        <taxon>Hexapoda</taxon>
        <taxon>Insecta</taxon>
        <taxon>Pterygota</taxon>
        <taxon>Neoptera</taxon>
        <taxon>Endopterygota</taxon>
        <taxon>Diptera</taxon>
        <taxon>Nematocera</taxon>
        <taxon>Culicoidea</taxon>
        <taxon>Culicidae</taxon>
        <taxon>Anophelinae</taxon>
        <taxon>Anopheles</taxon>
    </lineage>
</organism>
<proteinExistence type="predicted"/>
<evidence type="ECO:0008006" key="4">
    <source>
        <dbReference type="Google" id="ProtNLM"/>
    </source>
</evidence>
<feature type="compositionally biased region" description="Polar residues" evidence="1">
    <location>
        <begin position="1"/>
        <end position="11"/>
    </location>
</feature>
<feature type="region of interest" description="Disordered" evidence="1">
    <location>
        <begin position="1"/>
        <end position="77"/>
    </location>
</feature>
<dbReference type="Proteomes" id="UP000075920">
    <property type="component" value="Unassembled WGS sequence"/>
</dbReference>
<dbReference type="GO" id="GO:0003676">
    <property type="term" value="F:nucleic acid binding"/>
    <property type="evidence" value="ECO:0007669"/>
    <property type="project" value="InterPro"/>
</dbReference>
<accession>A0A182WPI6</accession>